<name>A0A3G8LUT4_9GAMM</name>
<proteinExistence type="predicted"/>
<dbReference type="PIRSF" id="PIRSF028991">
    <property type="entry name" value="Glycl_rad_HI0521_prd"/>
    <property type="match status" value="1"/>
</dbReference>
<sequence length="524" mass="57904">MALQENIVKIVSHPHLSPKQKSNYLALEAENSLPYVTVSESTSHAMKDGIICDMFEGHAPFKPRYVLPDYAKYLKQGSEYLELSPAEDFDDALNALIILYHHVPSVTNIPVFLGHVDTLLMPFVSGLDADVIYRKLKRFWIMLDRTLPDAFMHVNIGPTDNIICRTLLRIDVELQQIAPNLTFMYDPGVTPDDLLLLATTNICLCNKPHIANYPLHADTFDERGFGIVSCYNALPLAGGANTLVRLNLKQVALKATSIDDFFQQTLPHYCQLTFELIEARSAFLHQKSHFFDSFLVKEQLIDESRFAPMFGIYGMAEAVNILQALSATDPIAKVNSTKGVSSYGNGYGHNLAANQLGLKISAALDKIVTSTPVTYGYNGRALLHSQSGISLDKGVTPGVRIPYGTEPDPISHIQALAKHHQYYTAGISDILSIDETVKSNPQAMLQLCKGALSLGFREFTANVANNDLVRVTGYMVKRSDIETFKHCGSRTNTTGLAAEAAINTGILQRQARVIAHEQSPFVYE</sequence>
<reference evidence="2" key="1">
    <citation type="submission" date="2018-11" db="EMBL/GenBank/DDBJ databases">
        <title>Shewanella sp. M2.</title>
        <authorList>
            <person name="Hwang Y.J."/>
            <person name="Hwang C.Y."/>
        </authorList>
    </citation>
    <scope>NUCLEOTIDE SEQUENCE [LARGE SCALE GENOMIC DNA]</scope>
    <source>
        <strain evidence="2">LMG 19866</strain>
    </source>
</reference>
<dbReference type="OrthoDB" id="6189458at2"/>
<keyword evidence="2" id="KW-1185">Reference proteome</keyword>
<dbReference type="SUPFAM" id="SSF51998">
    <property type="entry name" value="PFL-like glycyl radical enzymes"/>
    <property type="match status" value="1"/>
</dbReference>
<dbReference type="KEGG" id="slj:EGC82_11660"/>
<protein>
    <submittedName>
        <fullName evidence="1">YjjI family glycine radical enzyme</fullName>
    </submittedName>
</protein>
<dbReference type="Gene3D" id="3.20.70.20">
    <property type="match status" value="1"/>
</dbReference>
<accession>A0A3G8LUT4</accession>
<evidence type="ECO:0000313" key="2">
    <source>
        <dbReference type="Proteomes" id="UP000278035"/>
    </source>
</evidence>
<gene>
    <name evidence="1" type="ORF">EGC82_11660</name>
</gene>
<dbReference type="Pfam" id="PF11230">
    <property type="entry name" value="YjjI-like"/>
    <property type="match status" value="1"/>
</dbReference>
<dbReference type="EMBL" id="CP034015">
    <property type="protein sequence ID" value="AZG73361.1"/>
    <property type="molecule type" value="Genomic_DNA"/>
</dbReference>
<evidence type="ECO:0000313" key="1">
    <source>
        <dbReference type="EMBL" id="AZG73361.1"/>
    </source>
</evidence>
<organism evidence="1 2">
    <name type="scientific">Shewanella livingstonensis</name>
    <dbReference type="NCBI Taxonomy" id="150120"/>
    <lineage>
        <taxon>Bacteria</taxon>
        <taxon>Pseudomonadati</taxon>
        <taxon>Pseudomonadota</taxon>
        <taxon>Gammaproteobacteria</taxon>
        <taxon>Alteromonadales</taxon>
        <taxon>Shewanellaceae</taxon>
        <taxon>Shewanella</taxon>
    </lineage>
</organism>
<dbReference type="RefSeq" id="WP_124730914.1">
    <property type="nucleotide sequence ID" value="NZ_CBCSKC010000009.1"/>
</dbReference>
<dbReference type="AlphaFoldDB" id="A0A3G8LUT4"/>
<dbReference type="InterPro" id="IPR016905">
    <property type="entry name" value="Glycyl_radical_YjjI-like"/>
</dbReference>
<dbReference type="NCBIfam" id="TIGR04040">
    <property type="entry name" value="glycyl_YjjI"/>
    <property type="match status" value="1"/>
</dbReference>
<dbReference type="Proteomes" id="UP000278035">
    <property type="component" value="Chromosome"/>
</dbReference>